<organism evidence="9 10">
    <name type="scientific">Arcobacter nitrofigilis (strain ATCC 33309 / DSM 7299 / CCUG 15893 / LMG 7604 / NCTC 12251 / CI)</name>
    <name type="common">Campylobacter nitrofigilis</name>
    <dbReference type="NCBI Taxonomy" id="572480"/>
    <lineage>
        <taxon>Bacteria</taxon>
        <taxon>Pseudomonadati</taxon>
        <taxon>Campylobacterota</taxon>
        <taxon>Epsilonproteobacteria</taxon>
        <taxon>Campylobacterales</taxon>
        <taxon>Arcobacteraceae</taxon>
        <taxon>Arcobacter</taxon>
    </lineage>
</organism>
<reference evidence="9 10" key="1">
    <citation type="journal article" date="2010" name="Stand. Genomic Sci.">
        <title>Complete genome sequence of Arcobacter nitrofigilis type strain (CI).</title>
        <authorList>
            <person name="Pati A."/>
            <person name="Gronow S."/>
            <person name="Lapidus A."/>
            <person name="Copeland A."/>
            <person name="Glavina Del Rio T."/>
            <person name="Nolan M."/>
            <person name="Lucas S."/>
            <person name="Tice H."/>
            <person name="Cheng J.F."/>
            <person name="Han C."/>
            <person name="Chertkov O."/>
            <person name="Bruce D."/>
            <person name="Tapia R."/>
            <person name="Goodwin L."/>
            <person name="Pitluck S."/>
            <person name="Liolios K."/>
            <person name="Ivanova N."/>
            <person name="Mavromatis K."/>
            <person name="Chen A."/>
            <person name="Palaniappan K."/>
            <person name="Land M."/>
            <person name="Hauser L."/>
            <person name="Chang Y.J."/>
            <person name="Jeffries C.D."/>
            <person name="Detter J.C."/>
            <person name="Rohde M."/>
            <person name="Goker M."/>
            <person name="Bristow J."/>
            <person name="Eisen J.A."/>
            <person name="Markowitz V."/>
            <person name="Hugenholtz P."/>
            <person name="Klenk H.P."/>
            <person name="Kyrpides N.C."/>
        </authorList>
    </citation>
    <scope>NUCLEOTIDE SEQUENCE [LARGE SCALE GENOMIC DNA]</scope>
    <source>
        <strain evidence="10">ATCC 33309 / DSM 7299 / CCUG 15893 / LMG 7604 / NCTC 12251 / CI</strain>
    </source>
</reference>
<dbReference type="GO" id="GO:0030313">
    <property type="term" value="C:cell envelope"/>
    <property type="evidence" value="ECO:0007669"/>
    <property type="project" value="UniProtKB-SubCell"/>
</dbReference>
<sequence precursor="true">MKNIVKVMGGITILLLSIFLFANDKEEKLLPFPQSEENIVSVTPEQKAKYPLKKVHESLSLECVFCHKNQGNDPDHFEAVEEKTCLSCHKTKIYLAQRLSFMDVHKANPHNSVHDGPNLYCDECHNEHKPSVNMCAECHEKEIENKIWMKETP</sequence>
<dbReference type="KEGG" id="ant:Arnit_2769"/>
<dbReference type="InterPro" id="IPR036280">
    <property type="entry name" value="Multihaem_cyt_sf"/>
</dbReference>
<evidence type="ECO:0000256" key="3">
    <source>
        <dbReference type="ARBA" id="ARBA00022448"/>
    </source>
</evidence>
<dbReference type="AlphaFoldDB" id="D5V6Z7"/>
<proteinExistence type="predicted"/>
<dbReference type="HOGENOM" id="CLU_136713_0_0_7"/>
<dbReference type="GO" id="GO:0046872">
    <property type="term" value="F:metal ion binding"/>
    <property type="evidence" value="ECO:0007669"/>
    <property type="project" value="UniProtKB-KW"/>
</dbReference>
<comment type="cofactor">
    <cofactor evidence="1">
        <name>heme c</name>
        <dbReference type="ChEBI" id="CHEBI:61717"/>
    </cofactor>
</comment>
<evidence type="ECO:0000259" key="8">
    <source>
        <dbReference type="Pfam" id="PF14537"/>
    </source>
</evidence>
<evidence type="ECO:0000256" key="7">
    <source>
        <dbReference type="ARBA" id="ARBA00023004"/>
    </source>
</evidence>
<dbReference type="STRING" id="572480.Arnit_2769"/>
<dbReference type="SUPFAM" id="SSF48695">
    <property type="entry name" value="Multiheme cytochromes"/>
    <property type="match status" value="1"/>
</dbReference>
<keyword evidence="3" id="KW-0813">Transport</keyword>
<dbReference type="EMBL" id="CP001999">
    <property type="protein sequence ID" value="ADG94417.1"/>
    <property type="molecule type" value="Genomic_DNA"/>
</dbReference>
<gene>
    <name evidence="9" type="ordered locus">Arnit_2769</name>
</gene>
<keyword evidence="7" id="KW-0408">Iron</keyword>
<dbReference type="Gene3D" id="1.10.1130.10">
    <property type="entry name" value="Flavocytochrome C3, Chain A"/>
    <property type="match status" value="1"/>
</dbReference>
<feature type="domain" description="Tetrahaem cytochrome" evidence="8">
    <location>
        <begin position="55"/>
        <end position="140"/>
    </location>
</feature>
<keyword evidence="10" id="KW-1185">Reference proteome</keyword>
<evidence type="ECO:0000256" key="5">
    <source>
        <dbReference type="ARBA" id="ARBA00022723"/>
    </source>
</evidence>
<evidence type="ECO:0000256" key="4">
    <source>
        <dbReference type="ARBA" id="ARBA00022617"/>
    </source>
</evidence>
<dbReference type="RefSeq" id="WP_013136562.1">
    <property type="nucleotide sequence ID" value="NC_014166.1"/>
</dbReference>
<dbReference type="eggNOG" id="ENOG503347B">
    <property type="taxonomic scope" value="Bacteria"/>
</dbReference>
<evidence type="ECO:0000313" key="9">
    <source>
        <dbReference type="EMBL" id="ADG94417.1"/>
    </source>
</evidence>
<evidence type="ECO:0000313" key="10">
    <source>
        <dbReference type="Proteomes" id="UP000000939"/>
    </source>
</evidence>
<accession>D5V6Z7</accession>
<keyword evidence="4" id="KW-0349">Heme</keyword>
<dbReference type="Proteomes" id="UP000000939">
    <property type="component" value="Chromosome"/>
</dbReference>
<dbReference type="InterPro" id="IPR012286">
    <property type="entry name" value="Tetrahaem_cytochrome"/>
</dbReference>
<keyword evidence="6" id="KW-0249">Electron transport</keyword>
<protein>
    <submittedName>
        <fullName evidence="9">Flavocytochrome c heme subunit</fullName>
    </submittedName>
</protein>
<dbReference type="Pfam" id="PF14537">
    <property type="entry name" value="Cytochrom_c3_2"/>
    <property type="match status" value="1"/>
</dbReference>
<name>D5V6Z7_ARCNC</name>
<evidence type="ECO:0000256" key="1">
    <source>
        <dbReference type="ARBA" id="ARBA00001926"/>
    </source>
</evidence>
<evidence type="ECO:0000256" key="6">
    <source>
        <dbReference type="ARBA" id="ARBA00022982"/>
    </source>
</evidence>
<keyword evidence="5" id="KW-0479">Metal-binding</keyword>
<evidence type="ECO:0000256" key="2">
    <source>
        <dbReference type="ARBA" id="ARBA00004196"/>
    </source>
</evidence>
<comment type="subcellular location">
    <subcellularLocation>
        <location evidence="2">Cell envelope</location>
    </subcellularLocation>
</comment>